<proteinExistence type="predicted"/>
<dbReference type="AlphaFoldDB" id="M2TPK2"/>
<dbReference type="Proteomes" id="UP000016936">
    <property type="component" value="Unassembled WGS sequence"/>
</dbReference>
<dbReference type="EMBL" id="KB445580">
    <property type="protein sequence ID" value="EMD88489.1"/>
    <property type="molecule type" value="Genomic_DNA"/>
</dbReference>
<organism evidence="2 3">
    <name type="scientific">Cochliobolus heterostrophus (strain C5 / ATCC 48332 / race O)</name>
    <name type="common">Southern corn leaf blight fungus</name>
    <name type="synonym">Bipolaris maydis</name>
    <dbReference type="NCBI Taxonomy" id="701091"/>
    <lineage>
        <taxon>Eukaryota</taxon>
        <taxon>Fungi</taxon>
        <taxon>Dikarya</taxon>
        <taxon>Ascomycota</taxon>
        <taxon>Pezizomycotina</taxon>
        <taxon>Dothideomycetes</taxon>
        <taxon>Pleosporomycetidae</taxon>
        <taxon>Pleosporales</taxon>
        <taxon>Pleosporineae</taxon>
        <taxon>Pleosporaceae</taxon>
        <taxon>Bipolaris</taxon>
    </lineage>
</organism>
<dbReference type="InterPro" id="IPR054722">
    <property type="entry name" value="PolX-like_BBD"/>
</dbReference>
<evidence type="ECO:0000313" key="3">
    <source>
        <dbReference type="Proteomes" id="UP000016936"/>
    </source>
</evidence>
<sequence length="203" mass="22840">MDAKNDMPICPDWVWLNNSNVHVAKDRGWFKTYTPFTSTIRHSIFTSHGHLPVLGVGTVEIPTKRSPNRSGKTSYGSLYLKQVLHVPGFVCNVIGYSIITSDGYSVVTKIDPIKKGTIKDTQGKNMAYFDPKGRLFNVKVRNQPGGPKLGPSPLRKYACYMLSCEWDSSEQQRWLDHRAECSLSTNPSYTDAEKKVFQSYLAS</sequence>
<dbReference type="eggNOG" id="ENOG502SZ82">
    <property type="taxonomic scope" value="Eukaryota"/>
</dbReference>
<reference evidence="3" key="2">
    <citation type="journal article" date="2013" name="PLoS Genet.">
        <title>Comparative genome structure, secondary metabolite, and effector coding capacity across Cochliobolus pathogens.</title>
        <authorList>
            <person name="Condon B.J."/>
            <person name="Leng Y."/>
            <person name="Wu D."/>
            <person name="Bushley K.E."/>
            <person name="Ohm R.A."/>
            <person name="Otillar R."/>
            <person name="Martin J."/>
            <person name="Schackwitz W."/>
            <person name="Grimwood J."/>
            <person name="MohdZainudin N."/>
            <person name="Xue C."/>
            <person name="Wang R."/>
            <person name="Manning V.A."/>
            <person name="Dhillon B."/>
            <person name="Tu Z.J."/>
            <person name="Steffenson B.J."/>
            <person name="Salamov A."/>
            <person name="Sun H."/>
            <person name="Lowry S."/>
            <person name="LaButti K."/>
            <person name="Han J."/>
            <person name="Copeland A."/>
            <person name="Lindquist E."/>
            <person name="Barry K."/>
            <person name="Schmutz J."/>
            <person name="Baker S.E."/>
            <person name="Ciuffetti L.M."/>
            <person name="Grigoriev I.V."/>
            <person name="Zhong S."/>
            <person name="Turgeon B.G."/>
        </authorList>
    </citation>
    <scope>NUCLEOTIDE SEQUENCE [LARGE SCALE GENOMIC DNA]</scope>
    <source>
        <strain evidence="3">C5 / ATCC 48332 / race O</strain>
    </source>
</reference>
<name>M2TPK2_COCH5</name>
<gene>
    <name evidence="2" type="ORF">COCHEDRAFT_1022868</name>
</gene>
<protein>
    <recommendedName>
        <fullName evidence="1">Retrovirus-related Pol polyprotein from transposon TNT 1-94-like beta-barrel domain-containing protein</fullName>
    </recommendedName>
</protein>
<dbReference type="Pfam" id="PF22936">
    <property type="entry name" value="Pol_BBD"/>
    <property type="match status" value="1"/>
</dbReference>
<accession>M2TPK2</accession>
<evidence type="ECO:0000259" key="1">
    <source>
        <dbReference type="Pfam" id="PF22936"/>
    </source>
</evidence>
<feature type="domain" description="Retrovirus-related Pol polyprotein from transposon TNT 1-94-like beta-barrel" evidence="1">
    <location>
        <begin position="20"/>
        <end position="104"/>
    </location>
</feature>
<evidence type="ECO:0000313" key="2">
    <source>
        <dbReference type="EMBL" id="EMD88489.1"/>
    </source>
</evidence>
<dbReference type="PANTHER" id="PTHR40628">
    <property type="entry name" value="CHROMO DOMAIN-CONTAINING PROTEIN"/>
    <property type="match status" value="1"/>
</dbReference>
<dbReference type="OMA" id="SCEWDSS"/>
<dbReference type="HOGENOM" id="CLU_1511226_0_0_1"/>
<dbReference type="PANTHER" id="PTHR40628:SF1">
    <property type="entry name" value="CHROMO DOMAIN-CONTAINING PROTEIN"/>
    <property type="match status" value="1"/>
</dbReference>
<keyword evidence="3" id="KW-1185">Reference proteome</keyword>
<reference evidence="2 3" key="1">
    <citation type="journal article" date="2012" name="PLoS Pathog.">
        <title>Diverse lifestyles and strategies of plant pathogenesis encoded in the genomes of eighteen Dothideomycetes fungi.</title>
        <authorList>
            <person name="Ohm R.A."/>
            <person name="Feau N."/>
            <person name="Henrissat B."/>
            <person name="Schoch C.L."/>
            <person name="Horwitz B.A."/>
            <person name="Barry K.W."/>
            <person name="Condon B.J."/>
            <person name="Copeland A.C."/>
            <person name="Dhillon B."/>
            <person name="Glaser F."/>
            <person name="Hesse C.N."/>
            <person name="Kosti I."/>
            <person name="LaButti K."/>
            <person name="Lindquist E.A."/>
            <person name="Lucas S."/>
            <person name="Salamov A.A."/>
            <person name="Bradshaw R.E."/>
            <person name="Ciuffetti L."/>
            <person name="Hamelin R.C."/>
            <person name="Kema G.H.J."/>
            <person name="Lawrence C."/>
            <person name="Scott J.A."/>
            <person name="Spatafora J.W."/>
            <person name="Turgeon B.G."/>
            <person name="de Wit P.J.G.M."/>
            <person name="Zhong S."/>
            <person name="Goodwin S.B."/>
            <person name="Grigoriev I.V."/>
        </authorList>
    </citation>
    <scope>NUCLEOTIDE SEQUENCE [LARGE SCALE GENOMIC DNA]</scope>
    <source>
        <strain evidence="3">C5 / ATCC 48332 / race O</strain>
    </source>
</reference>
<dbReference type="OrthoDB" id="4232400at2759"/>